<accession>A0A026WE85</accession>
<evidence type="ECO:0000256" key="5">
    <source>
        <dbReference type="ARBA" id="ARBA00023159"/>
    </source>
</evidence>
<evidence type="ECO:0000256" key="2">
    <source>
        <dbReference type="ARBA" id="ARBA00009050"/>
    </source>
</evidence>
<sequence length="109" mass="12681">MLGVNSVETLVVQASKIGRRFACIDSSCYCGSAFSHLPFSIPFVERSRQSARECRARKKLRYQYLEELVADREKAVLALRKELEMVSHILNPFHKRMNEKWRAFGEDRS</sequence>
<dbReference type="InterPro" id="IPR039250">
    <property type="entry name" value="CREBL2/REPTOR-BP"/>
</dbReference>
<dbReference type="Gene3D" id="1.20.5.170">
    <property type="match status" value="1"/>
</dbReference>
<evidence type="ECO:0000256" key="3">
    <source>
        <dbReference type="ARBA" id="ARBA00023015"/>
    </source>
</evidence>
<dbReference type="GO" id="GO:0003700">
    <property type="term" value="F:DNA-binding transcription factor activity"/>
    <property type="evidence" value="ECO:0007669"/>
    <property type="project" value="InterPro"/>
</dbReference>
<evidence type="ECO:0000259" key="8">
    <source>
        <dbReference type="Pfam" id="PF07716"/>
    </source>
</evidence>
<keyword evidence="10" id="KW-1185">Reference proteome</keyword>
<keyword evidence="6" id="KW-0804">Transcription</keyword>
<evidence type="ECO:0000313" key="9">
    <source>
        <dbReference type="EMBL" id="EZA53981.1"/>
    </source>
</evidence>
<keyword evidence="7" id="KW-0539">Nucleus</keyword>
<evidence type="ECO:0000256" key="4">
    <source>
        <dbReference type="ARBA" id="ARBA00023125"/>
    </source>
</evidence>
<dbReference type="CDD" id="cd14709">
    <property type="entry name" value="bZIP_CREBL2"/>
    <property type="match status" value="1"/>
</dbReference>
<dbReference type="GO" id="GO:0005634">
    <property type="term" value="C:nucleus"/>
    <property type="evidence" value="ECO:0007669"/>
    <property type="project" value="UniProtKB-SubCell"/>
</dbReference>
<dbReference type="InterPro" id="IPR004827">
    <property type="entry name" value="bZIP"/>
</dbReference>
<keyword evidence="4" id="KW-0238">DNA-binding</keyword>
<dbReference type="STRING" id="2015173.A0A026WE85"/>
<dbReference type="PANTHER" id="PTHR21051">
    <property type="entry name" value="CAMP-RESPONSIVE ELEMENT-BINDING PROTEIN-LIKE 2"/>
    <property type="match status" value="1"/>
</dbReference>
<evidence type="ECO:0000313" key="10">
    <source>
        <dbReference type="Proteomes" id="UP000053097"/>
    </source>
</evidence>
<evidence type="ECO:0000256" key="1">
    <source>
        <dbReference type="ARBA" id="ARBA00004123"/>
    </source>
</evidence>
<comment type="similarity">
    <text evidence="2">Belongs to the bZIP family. ATF subfamily.</text>
</comment>
<dbReference type="EMBL" id="KK107261">
    <property type="protein sequence ID" value="EZA53981.1"/>
    <property type="molecule type" value="Genomic_DNA"/>
</dbReference>
<dbReference type="AlphaFoldDB" id="A0A026WE85"/>
<feature type="domain" description="BZIP" evidence="8">
    <location>
        <begin position="48"/>
        <end position="86"/>
    </location>
</feature>
<dbReference type="GO" id="GO:0003677">
    <property type="term" value="F:DNA binding"/>
    <property type="evidence" value="ECO:0007669"/>
    <property type="project" value="UniProtKB-KW"/>
</dbReference>
<comment type="subcellular location">
    <subcellularLocation>
        <location evidence="1">Nucleus</location>
    </subcellularLocation>
</comment>
<organism evidence="9 10">
    <name type="scientific">Ooceraea biroi</name>
    <name type="common">Clonal raider ant</name>
    <name type="synonym">Cerapachys biroi</name>
    <dbReference type="NCBI Taxonomy" id="2015173"/>
    <lineage>
        <taxon>Eukaryota</taxon>
        <taxon>Metazoa</taxon>
        <taxon>Ecdysozoa</taxon>
        <taxon>Arthropoda</taxon>
        <taxon>Hexapoda</taxon>
        <taxon>Insecta</taxon>
        <taxon>Pterygota</taxon>
        <taxon>Neoptera</taxon>
        <taxon>Endopterygota</taxon>
        <taxon>Hymenoptera</taxon>
        <taxon>Apocrita</taxon>
        <taxon>Aculeata</taxon>
        <taxon>Formicoidea</taxon>
        <taxon>Formicidae</taxon>
        <taxon>Dorylinae</taxon>
        <taxon>Ooceraea</taxon>
    </lineage>
</organism>
<dbReference type="PANTHER" id="PTHR21051:SF4">
    <property type="entry name" value="CAMP-RESPONSIVE ELEMENT-BINDING PROTEIN-LIKE 2"/>
    <property type="match status" value="1"/>
</dbReference>
<name>A0A026WE85_OOCBI</name>
<dbReference type="InterPro" id="IPR046347">
    <property type="entry name" value="bZIP_sf"/>
</dbReference>
<evidence type="ECO:0000256" key="6">
    <source>
        <dbReference type="ARBA" id="ARBA00023163"/>
    </source>
</evidence>
<dbReference type="Proteomes" id="UP000053097">
    <property type="component" value="Unassembled WGS sequence"/>
</dbReference>
<dbReference type="SUPFAM" id="SSF57959">
    <property type="entry name" value="Leucine zipper domain"/>
    <property type="match status" value="1"/>
</dbReference>
<proteinExistence type="inferred from homology"/>
<protein>
    <submittedName>
        <fullName evidence="9">cAMP-responsive element-binding protein-like protein</fullName>
    </submittedName>
</protein>
<evidence type="ECO:0000256" key="7">
    <source>
        <dbReference type="ARBA" id="ARBA00023242"/>
    </source>
</evidence>
<keyword evidence="5" id="KW-0010">Activator</keyword>
<reference evidence="9 10" key="1">
    <citation type="journal article" date="2014" name="Curr. Biol.">
        <title>The genome of the clonal raider ant Cerapachys biroi.</title>
        <authorList>
            <person name="Oxley P.R."/>
            <person name="Ji L."/>
            <person name="Fetter-Pruneda I."/>
            <person name="McKenzie S.K."/>
            <person name="Li C."/>
            <person name="Hu H."/>
            <person name="Zhang G."/>
            <person name="Kronauer D.J."/>
        </authorList>
    </citation>
    <scope>NUCLEOTIDE SEQUENCE [LARGE SCALE GENOMIC DNA]</scope>
</reference>
<dbReference type="Pfam" id="PF07716">
    <property type="entry name" value="bZIP_2"/>
    <property type="match status" value="1"/>
</dbReference>
<keyword evidence="3" id="KW-0805">Transcription regulation</keyword>
<gene>
    <name evidence="9" type="ORF">X777_05824</name>
</gene>